<feature type="compositionally biased region" description="Basic and acidic residues" evidence="11">
    <location>
        <begin position="809"/>
        <end position="822"/>
    </location>
</feature>
<evidence type="ECO:0000313" key="16">
    <source>
        <dbReference type="Proteomes" id="UP000757232"/>
    </source>
</evidence>
<dbReference type="Proteomes" id="UP000757232">
    <property type="component" value="Unassembled WGS sequence"/>
</dbReference>
<dbReference type="GO" id="GO:0005524">
    <property type="term" value="F:ATP binding"/>
    <property type="evidence" value="ECO:0007669"/>
    <property type="project" value="UniProtKB-UniRule"/>
</dbReference>
<feature type="region of interest" description="Disordered" evidence="11">
    <location>
        <begin position="787"/>
        <end position="822"/>
    </location>
</feature>
<sequence>MSFARAVSKQIARSIRNSRVKPTFTLLDDIDNPRHYLCNNNSRITMQSSNDNSTLGFHHAIARDVSSVFKAYERDECAEGVRNEAFERLRRLVQAMGNSGEYDLVDVSFGSLPNSPQFYHAPLECAIIDKTRPDGLPSSYGNATLPVAYDSITLAKHLLENGYNGTFVDTRPDLVGFDAADFEALSSRPIPPVEPAWGQFSTPFSLLFNVLPPSLRIKPGNLDHPEILLSPAHPSNVLRWNLIKHTCESNEALSLLSSFFWLWLRSHGVEHYSWTTCVFMVMFYLQDRYKAAEMLNPDGQELQVPLQQFWNRIEHSIPQYERTSIPLLPRMANPADHPGKLIDDFFSFWAGNKYLAYSRVLDPLTGLHILRSQKYSANTTHLDEALVMQELRNKSAKGSKNAFWAYQPLVVVDPFLSSHNLAHTVTKHALQHMIHKARISARTLKRGLPLAEVLGSEAPPPPLTSLAVQDIRALLVEWQEQSASSSQTVASGSGTATQRMYHTTARVEAKGNKVIVFRAIRAITYAMVSRDRTIKRVERIIRERFGKQYLVECFGSTQYGVDSPTSDLDLVVLDQDRKTGFAPEVKLGTLPGIYNVRRLADTLERHGFRINRTIAHATVPIVKFEDTRTRLNCDININDRLGLYNTRLIAQYCSLSPLLRPLLMLLKQWAKTLGLNDPSGEGGAATFSSYALTLMTIGFLQTHDLLPNLQADLPLLKPQEAFWICSKDDERTLCDPRYNLSPSWTPQTNIAIQDLRGALTAWFRFWAHQYNYAHDVMSIRDGGVIPRVERSQSTKGSDKQALNRRKKSERREKLEKKAAEKAARKAYHVMQYRKKRGLPVEGEGTEGVIEGDNAKAVSGSEAESENGEEEDADAVVGDADEAALEEMDQADVQQGRQPRSWARAALVVADPFIVAKNTTGQITPIALQHFTAECKRSLLLLSSGADFEDLLGDGSAIWRYSRKKKGFAWRGMNKLVMKQRGRQRWDREKKEKKKEKSQTCRSEKWNVKDERGVNLLTAVIPPQARDEDLRRLETSRATGTNVQAPGVVVDEARMLVVVEKEEEAAEHSGWDAAERREGGRSEVICFVKNLRAPNLNPARKAENKSVLFLYLAVTITILKADIASFILEIIGIKHQTSECKVKPDGDPLRGKSAQMTILSGMCSFKMGDVPPPSSAPSAARDDSAHDRKSAKMSSWKLGSKKKESKDVSMSTSRSTTPIPSRPTTPRPPHNIENHSVNSSANFRSGMLTVVIFSGRGLSLPPGAIVPDVIQRALRSAPERQPQPRSNRDSMQRKRHWWLPYVVLEFDKNEILIDALDGDLSSPIWNHRAHFDVSRTSNIIVSAYLRTTQCVQGHDDMGNDLLMGRVEISPMLDGKALHVSDQWYVAAAGSGEFHLQIGFKPSAQSLTIEAFELLKVIGKGSFGKVMQVRKKDTQRVYALKTIRKAHIASRPGEITHILAERTVLALVNNPFIVPLKFSFQNPDKLYLVMSFVNGGELFYHLQREGKFDENRSRFYAAELLCALEHLHGFNVVYRDLKPENILLDFTGHIALCDFGLCKLNMSETEKTNTFCGTPEYIAPELLESQGYTKTVDWWTLGVLLFEMMTGLPPFYDENVNVMYQRILRDPLLFPPDMSHDAKSVMSGLLQRDPSKRLGHNGADEIKRHPFFARHVDWNLLLAKKIQPPFKPSVESVMDVANFDSEFTSETATDSVVLDSQLSETVQDQFRGFTYNPDSEHLSASVSNY</sequence>
<dbReference type="Gene3D" id="1.10.510.10">
    <property type="entry name" value="Transferase(Phosphotransferase) domain 1"/>
    <property type="match status" value="1"/>
</dbReference>
<dbReference type="EMBL" id="LNZH02000082">
    <property type="protein sequence ID" value="OCB91531.1"/>
    <property type="molecule type" value="Genomic_DNA"/>
</dbReference>
<comment type="catalytic activity">
    <reaction evidence="9">
        <text>L-seryl-[protein] + ATP = O-phospho-L-seryl-[protein] + ADP + H(+)</text>
        <dbReference type="Rhea" id="RHEA:17989"/>
        <dbReference type="Rhea" id="RHEA-COMP:9863"/>
        <dbReference type="Rhea" id="RHEA-COMP:11604"/>
        <dbReference type="ChEBI" id="CHEBI:15378"/>
        <dbReference type="ChEBI" id="CHEBI:29999"/>
        <dbReference type="ChEBI" id="CHEBI:30616"/>
        <dbReference type="ChEBI" id="CHEBI:83421"/>
        <dbReference type="ChEBI" id="CHEBI:456216"/>
        <dbReference type="EC" id="2.7.11.1"/>
    </reaction>
</comment>
<feature type="domain" description="Protein kinase" evidence="13">
    <location>
        <begin position="1410"/>
        <end position="1666"/>
    </location>
</feature>
<dbReference type="PROSITE" id="PS51285">
    <property type="entry name" value="AGC_KINASE_CTER"/>
    <property type="match status" value="1"/>
</dbReference>
<dbReference type="Gene3D" id="3.30.200.20">
    <property type="entry name" value="Phosphorylase Kinase, domain 1"/>
    <property type="match status" value="1"/>
</dbReference>
<evidence type="ECO:0000256" key="8">
    <source>
        <dbReference type="ARBA" id="ARBA00047899"/>
    </source>
</evidence>
<evidence type="ECO:0000256" key="6">
    <source>
        <dbReference type="ARBA" id="ARBA00022777"/>
    </source>
</evidence>
<dbReference type="SMART" id="SM00133">
    <property type="entry name" value="S_TK_X"/>
    <property type="match status" value="1"/>
</dbReference>
<feature type="compositionally biased region" description="Basic and acidic residues" evidence="11">
    <location>
        <begin position="1179"/>
        <end position="1189"/>
    </location>
</feature>
<feature type="region of interest" description="Disordered" evidence="11">
    <location>
        <begin position="979"/>
        <end position="1001"/>
    </location>
</feature>
<dbReference type="Gene3D" id="3.30.460.10">
    <property type="entry name" value="Beta Polymerase, domain 2"/>
    <property type="match status" value="1"/>
</dbReference>
<dbReference type="PANTHER" id="PTHR24351">
    <property type="entry name" value="RIBOSOMAL PROTEIN S6 KINASE"/>
    <property type="match status" value="1"/>
</dbReference>
<dbReference type="SUPFAM" id="SSF81301">
    <property type="entry name" value="Nucleotidyltransferase"/>
    <property type="match status" value="1"/>
</dbReference>
<feature type="region of interest" description="Disordered" evidence="11">
    <location>
        <begin position="1168"/>
        <end position="1237"/>
    </location>
</feature>
<dbReference type="CDD" id="cd11651">
    <property type="entry name" value="YPK1_N_like"/>
    <property type="match status" value="1"/>
</dbReference>
<evidence type="ECO:0000256" key="11">
    <source>
        <dbReference type="SAM" id="MobiDB-lite"/>
    </source>
</evidence>
<feature type="compositionally biased region" description="Basic and acidic residues" evidence="11">
    <location>
        <begin position="983"/>
        <end position="1001"/>
    </location>
</feature>
<keyword evidence="2" id="KW-0723">Serine/threonine-protein kinase</keyword>
<organism evidence="15 16">
    <name type="scientific">Sanghuangporus baumii</name>
    <name type="common">Phellinus baumii</name>
    <dbReference type="NCBI Taxonomy" id="108892"/>
    <lineage>
        <taxon>Eukaryota</taxon>
        <taxon>Fungi</taxon>
        <taxon>Dikarya</taxon>
        <taxon>Basidiomycota</taxon>
        <taxon>Agaricomycotina</taxon>
        <taxon>Agaricomycetes</taxon>
        <taxon>Hymenochaetales</taxon>
        <taxon>Hymenochaetaceae</taxon>
        <taxon>Sanghuangporus</taxon>
    </lineage>
</organism>
<keyword evidence="16" id="KW-1185">Reference proteome</keyword>
<dbReference type="PROSITE" id="PS50004">
    <property type="entry name" value="C2"/>
    <property type="match status" value="1"/>
</dbReference>
<feature type="compositionally biased region" description="Basic and acidic residues" evidence="11">
    <location>
        <begin position="787"/>
        <end position="798"/>
    </location>
</feature>
<dbReference type="InterPro" id="IPR017441">
    <property type="entry name" value="Protein_kinase_ATP_BS"/>
</dbReference>
<dbReference type="GO" id="GO:0004674">
    <property type="term" value="F:protein serine/threonine kinase activity"/>
    <property type="evidence" value="ECO:0007669"/>
    <property type="project" value="UniProtKB-KW"/>
</dbReference>
<dbReference type="GO" id="GO:0016779">
    <property type="term" value="F:nucleotidyltransferase activity"/>
    <property type="evidence" value="ECO:0007669"/>
    <property type="project" value="UniProtKB-ARBA"/>
</dbReference>
<dbReference type="PROSITE" id="PS00108">
    <property type="entry name" value="PROTEIN_KINASE_ST"/>
    <property type="match status" value="1"/>
</dbReference>
<feature type="compositionally biased region" description="Pro residues" evidence="11">
    <location>
        <begin position="1219"/>
        <end position="1228"/>
    </location>
</feature>
<proteinExistence type="predicted"/>
<dbReference type="InterPro" id="IPR017892">
    <property type="entry name" value="Pkinase_C"/>
</dbReference>
<dbReference type="InterPro" id="IPR000719">
    <property type="entry name" value="Prot_kinase_dom"/>
</dbReference>
<dbReference type="EC" id="2.7.11.1" evidence="1"/>
<keyword evidence="7 10" id="KW-0067">ATP-binding</keyword>
<dbReference type="OrthoDB" id="63267at2759"/>
<reference evidence="15" key="1">
    <citation type="submission" date="2016-06" db="EMBL/GenBank/DDBJ databases">
        <title>Draft Genome sequence of the fungus Inonotus baumii.</title>
        <authorList>
            <person name="Zhu H."/>
            <person name="Lin W."/>
        </authorList>
    </citation>
    <scope>NUCLEOTIDE SEQUENCE</scope>
    <source>
        <strain evidence="15">821</strain>
    </source>
</reference>
<dbReference type="FunFam" id="1.10.510.10:FF:000008">
    <property type="entry name" value="Non-specific serine/threonine protein kinase"/>
    <property type="match status" value="1"/>
</dbReference>
<dbReference type="Pfam" id="PF00069">
    <property type="entry name" value="Pkinase"/>
    <property type="match status" value="1"/>
</dbReference>
<dbReference type="InterPro" id="IPR000008">
    <property type="entry name" value="C2_dom"/>
</dbReference>
<feature type="compositionally biased region" description="Low complexity" evidence="11">
    <location>
        <begin position="840"/>
        <end position="851"/>
    </location>
</feature>
<comment type="catalytic activity">
    <reaction evidence="8">
        <text>L-threonyl-[protein] + ATP = O-phospho-L-threonyl-[protein] + ADP + H(+)</text>
        <dbReference type="Rhea" id="RHEA:46608"/>
        <dbReference type="Rhea" id="RHEA-COMP:11060"/>
        <dbReference type="Rhea" id="RHEA-COMP:11605"/>
        <dbReference type="ChEBI" id="CHEBI:15378"/>
        <dbReference type="ChEBI" id="CHEBI:30013"/>
        <dbReference type="ChEBI" id="CHEBI:30616"/>
        <dbReference type="ChEBI" id="CHEBI:61977"/>
        <dbReference type="ChEBI" id="CHEBI:456216"/>
        <dbReference type="EC" id="2.7.11.1"/>
    </reaction>
</comment>
<dbReference type="InterPro" id="IPR000961">
    <property type="entry name" value="AGC-kinase_C"/>
</dbReference>
<evidence type="ECO:0000256" key="9">
    <source>
        <dbReference type="ARBA" id="ARBA00048679"/>
    </source>
</evidence>
<dbReference type="SMART" id="SM00220">
    <property type="entry name" value="S_TKc"/>
    <property type="match status" value="1"/>
</dbReference>
<accession>A0A9Q5NBW3</accession>
<dbReference type="InterPro" id="IPR008271">
    <property type="entry name" value="Ser/Thr_kinase_AS"/>
</dbReference>
<dbReference type="InterPro" id="IPR043519">
    <property type="entry name" value="NT_sf"/>
</dbReference>
<dbReference type="CDD" id="cd05402">
    <property type="entry name" value="NT_PAP_TUTase"/>
    <property type="match status" value="1"/>
</dbReference>
<dbReference type="FunFam" id="3.30.200.20:FF:000048">
    <property type="entry name" value="Non-specific serine/threonine protein kinase"/>
    <property type="match status" value="1"/>
</dbReference>
<dbReference type="InterPro" id="IPR011009">
    <property type="entry name" value="Kinase-like_dom_sf"/>
</dbReference>
<evidence type="ECO:0000256" key="4">
    <source>
        <dbReference type="ARBA" id="ARBA00022679"/>
    </source>
</evidence>
<evidence type="ECO:0000256" key="1">
    <source>
        <dbReference type="ARBA" id="ARBA00012513"/>
    </source>
</evidence>
<feature type="domain" description="C2" evidence="12">
    <location>
        <begin position="1226"/>
        <end position="1383"/>
    </location>
</feature>
<dbReference type="Pfam" id="PF22600">
    <property type="entry name" value="MTPAP-like_central"/>
    <property type="match status" value="1"/>
</dbReference>
<dbReference type="PROSITE" id="PS00107">
    <property type="entry name" value="PROTEIN_KINASE_ATP"/>
    <property type="match status" value="1"/>
</dbReference>
<evidence type="ECO:0000256" key="7">
    <source>
        <dbReference type="ARBA" id="ARBA00022840"/>
    </source>
</evidence>
<keyword evidence="6 15" id="KW-0418">Kinase</keyword>
<evidence type="ECO:0000259" key="13">
    <source>
        <dbReference type="PROSITE" id="PS50011"/>
    </source>
</evidence>
<dbReference type="Pfam" id="PF00433">
    <property type="entry name" value="Pkinase_C"/>
    <property type="match status" value="1"/>
</dbReference>
<dbReference type="PROSITE" id="PS50011">
    <property type="entry name" value="PROTEIN_KINASE_DOM"/>
    <property type="match status" value="1"/>
</dbReference>
<evidence type="ECO:0000259" key="14">
    <source>
        <dbReference type="PROSITE" id="PS51285"/>
    </source>
</evidence>
<feature type="binding site" evidence="10">
    <location>
        <position position="1443"/>
    </location>
    <ligand>
        <name>ATP</name>
        <dbReference type="ChEBI" id="CHEBI:30616"/>
    </ligand>
</feature>
<dbReference type="InterPro" id="IPR054708">
    <property type="entry name" value="MTPAP-like_central"/>
</dbReference>
<evidence type="ECO:0000256" key="5">
    <source>
        <dbReference type="ARBA" id="ARBA00022741"/>
    </source>
</evidence>
<evidence type="ECO:0000256" key="10">
    <source>
        <dbReference type="PROSITE-ProRule" id="PRU10141"/>
    </source>
</evidence>
<dbReference type="Gene3D" id="1.10.1410.10">
    <property type="match status" value="2"/>
</dbReference>
<dbReference type="GO" id="GO:0010605">
    <property type="term" value="P:negative regulation of macromolecule metabolic process"/>
    <property type="evidence" value="ECO:0007669"/>
    <property type="project" value="UniProtKB-ARBA"/>
</dbReference>
<feature type="region of interest" description="Disordered" evidence="11">
    <location>
        <begin position="840"/>
        <end position="874"/>
    </location>
</feature>
<protein>
    <recommendedName>
        <fullName evidence="1">non-specific serine/threonine protein kinase</fullName>
        <ecNumber evidence="1">2.7.11.1</ecNumber>
    </recommendedName>
</protein>
<keyword evidence="3" id="KW-0597">Phosphoprotein</keyword>
<name>A0A9Q5NBW3_SANBA</name>
<comment type="caution">
    <text evidence="15">The sequence shown here is derived from an EMBL/GenBank/DDBJ whole genome shotgun (WGS) entry which is preliminary data.</text>
</comment>
<evidence type="ECO:0000259" key="12">
    <source>
        <dbReference type="PROSITE" id="PS50004"/>
    </source>
</evidence>
<keyword evidence="5 10" id="KW-0547">Nucleotide-binding</keyword>
<evidence type="ECO:0000256" key="3">
    <source>
        <dbReference type="ARBA" id="ARBA00022553"/>
    </source>
</evidence>
<feature type="compositionally biased region" description="Acidic residues" evidence="11">
    <location>
        <begin position="862"/>
        <end position="874"/>
    </location>
</feature>
<evidence type="ECO:0000256" key="2">
    <source>
        <dbReference type="ARBA" id="ARBA00022527"/>
    </source>
</evidence>
<dbReference type="SUPFAM" id="SSF56112">
    <property type="entry name" value="Protein kinase-like (PK-like)"/>
    <property type="match status" value="1"/>
</dbReference>
<feature type="domain" description="AGC-kinase C-terminal" evidence="14">
    <location>
        <begin position="1668"/>
        <end position="1739"/>
    </location>
</feature>
<gene>
    <name evidence="15" type="ORF">A7U60_g1208</name>
</gene>
<feature type="compositionally biased region" description="Low complexity" evidence="11">
    <location>
        <begin position="1208"/>
        <end position="1218"/>
    </location>
</feature>
<keyword evidence="4" id="KW-0808">Transferase</keyword>
<dbReference type="SUPFAM" id="SSF81631">
    <property type="entry name" value="PAP/OAS1 substrate-binding domain"/>
    <property type="match status" value="2"/>
</dbReference>
<evidence type="ECO:0000313" key="15">
    <source>
        <dbReference type="EMBL" id="OCB91531.1"/>
    </source>
</evidence>